<dbReference type="PROSITE" id="PS50043">
    <property type="entry name" value="HTH_LUXR_2"/>
    <property type="match status" value="1"/>
</dbReference>
<dbReference type="InterPro" id="IPR011990">
    <property type="entry name" value="TPR-like_helical_dom_sf"/>
</dbReference>
<evidence type="ECO:0000256" key="3">
    <source>
        <dbReference type="SAM" id="MobiDB-lite"/>
    </source>
</evidence>
<feature type="region of interest" description="Disordered" evidence="3">
    <location>
        <begin position="524"/>
        <end position="543"/>
    </location>
</feature>
<protein>
    <submittedName>
        <fullName evidence="5">AAA family ATPase</fullName>
    </submittedName>
</protein>
<dbReference type="RefSeq" id="WP_345509563.1">
    <property type="nucleotide sequence ID" value="NZ_BAAAXD010000003.1"/>
</dbReference>
<accession>A0ABV5R305</accession>
<dbReference type="InterPro" id="IPR036388">
    <property type="entry name" value="WH-like_DNA-bd_sf"/>
</dbReference>
<dbReference type="SUPFAM" id="SSF52540">
    <property type="entry name" value="P-loop containing nucleoside triphosphate hydrolases"/>
    <property type="match status" value="1"/>
</dbReference>
<dbReference type="InterPro" id="IPR016032">
    <property type="entry name" value="Sig_transdc_resp-reg_C-effctor"/>
</dbReference>
<dbReference type="Pfam" id="PF13191">
    <property type="entry name" value="AAA_16"/>
    <property type="match status" value="1"/>
</dbReference>
<dbReference type="InterPro" id="IPR000792">
    <property type="entry name" value="Tscrpt_reg_LuxR_C"/>
</dbReference>
<evidence type="ECO:0000313" key="5">
    <source>
        <dbReference type="EMBL" id="MFB9571731.1"/>
    </source>
</evidence>
<dbReference type="Proteomes" id="UP001589710">
    <property type="component" value="Unassembled WGS sequence"/>
</dbReference>
<dbReference type="PANTHER" id="PTHR16305:SF35">
    <property type="entry name" value="TRANSCRIPTIONAL ACTIVATOR DOMAIN"/>
    <property type="match status" value="1"/>
</dbReference>
<gene>
    <name evidence="5" type="ORF">ACFFTL_05050</name>
</gene>
<keyword evidence="2" id="KW-0067">ATP-binding</keyword>
<dbReference type="SUPFAM" id="SSF48452">
    <property type="entry name" value="TPR-like"/>
    <property type="match status" value="1"/>
</dbReference>
<evidence type="ECO:0000256" key="2">
    <source>
        <dbReference type="ARBA" id="ARBA00022840"/>
    </source>
</evidence>
<dbReference type="Gene3D" id="1.10.10.10">
    <property type="entry name" value="Winged helix-like DNA-binding domain superfamily/Winged helix DNA-binding domain"/>
    <property type="match status" value="1"/>
</dbReference>
<dbReference type="SUPFAM" id="SSF46894">
    <property type="entry name" value="C-terminal effector domain of the bipartite response regulators"/>
    <property type="match status" value="1"/>
</dbReference>
<proteinExistence type="predicted"/>
<keyword evidence="6" id="KW-1185">Reference proteome</keyword>
<feature type="domain" description="HTH luxR-type" evidence="4">
    <location>
        <begin position="876"/>
        <end position="941"/>
    </location>
</feature>
<evidence type="ECO:0000259" key="4">
    <source>
        <dbReference type="PROSITE" id="PS50043"/>
    </source>
</evidence>
<keyword evidence="1" id="KW-0547">Nucleotide-binding</keyword>
<dbReference type="SMART" id="SM00421">
    <property type="entry name" value="HTH_LUXR"/>
    <property type="match status" value="1"/>
</dbReference>
<dbReference type="Gene3D" id="1.25.40.10">
    <property type="entry name" value="Tetratricopeptide repeat domain"/>
    <property type="match status" value="1"/>
</dbReference>
<dbReference type="PANTHER" id="PTHR16305">
    <property type="entry name" value="TESTICULAR SOLUBLE ADENYLYL CYCLASE"/>
    <property type="match status" value="1"/>
</dbReference>
<sequence>MQSWNSRGEDPSMSMGKKEALEVLSSSLTHAQDGCGRLVLVTGSLTSGKTTLLQQFSEISEASGATVLSATGSRAERDLHMGIVWQLVHSTPISPETVRRFSRLIRVETSAENDTESLSSGLRQDDVLALHSLSSSLLTLARSRPTVIIVDDLHFADNASLQALLFLQRRLRSARVLVVLSSWDRPGYVGPAVQTELMRQPHRRVVLGRLSTDEITELVMESDHRDLPSATDLSEAFRSLSGGNPLLVRALLDDNAPAVADERSGDAGRPLVGEAFQQAVLDCLHRWDPALMKVARGLAVLDDHATPELIGRLLTMQPDTVAQMLAILERAGLLHQGRLSSPEIAAVVRGTPLGEETTRLYSLAAELLYEHGAIARDVARCLVSAGKVPGPWALRALRQAADQALADHDVDSAVRSLELGLRASGQGPDALKFRAALVHVAWRVNPSAAAPHIFPLYDALNRGQLRSDDTVPLIRHLLWQGDRAMAARLLQSIASSPEAGRTVGLPGLRIAHEWIYGAPCEPPTDESAVSPARSRAKGPAVGPQLRECPTLSTLWRYGTSDALLNSAEHILQGRLYDTIPETAAMALLVLHHAGHRKQAEYWHSVLSAEATRLDAPTWQAVLASVGADMAMRHGDLARAAAQAREALNRLHSQSWGAAIGFPLSTLILAETAMGRYEEASKLLDMVVPEAVFDTVSGLHYLYARGHYSLAVDRVLAALGDFERCGALMQEWDIDYPALVPWRGGLAQTQLRLGRTKEAAELVTQQLDRIGPSDCARTRGVSLRVLAAASPLKERSSLLQEAVRLLEQSEDRLETARTLNDISQVHHALGDLGRARLVARRATQEAKACNTEVVHPLQVLRVPKQATRRQPETPTHEAAEVLALSEAERKVATLAAYGHSNREIGRKLYITVSTVEQHLTRVYRKLNVRQRADLPSELTRSSCDVRP</sequence>
<dbReference type="InterPro" id="IPR027417">
    <property type="entry name" value="P-loop_NTPase"/>
</dbReference>
<evidence type="ECO:0000256" key="1">
    <source>
        <dbReference type="ARBA" id="ARBA00022741"/>
    </source>
</evidence>
<organism evidence="5 6">
    <name type="scientific">Streptomyces yanii</name>
    <dbReference type="NCBI Taxonomy" id="78510"/>
    <lineage>
        <taxon>Bacteria</taxon>
        <taxon>Bacillati</taxon>
        <taxon>Actinomycetota</taxon>
        <taxon>Actinomycetes</taxon>
        <taxon>Kitasatosporales</taxon>
        <taxon>Streptomycetaceae</taxon>
        <taxon>Streptomyces</taxon>
    </lineage>
</organism>
<dbReference type="PRINTS" id="PR00038">
    <property type="entry name" value="HTHLUXR"/>
</dbReference>
<dbReference type="PROSITE" id="PS00622">
    <property type="entry name" value="HTH_LUXR_1"/>
    <property type="match status" value="1"/>
</dbReference>
<dbReference type="InterPro" id="IPR041664">
    <property type="entry name" value="AAA_16"/>
</dbReference>
<reference evidence="5 6" key="1">
    <citation type="submission" date="2024-09" db="EMBL/GenBank/DDBJ databases">
        <authorList>
            <person name="Sun Q."/>
            <person name="Mori K."/>
        </authorList>
    </citation>
    <scope>NUCLEOTIDE SEQUENCE [LARGE SCALE GENOMIC DNA]</scope>
    <source>
        <strain evidence="5 6">JCM 3331</strain>
    </source>
</reference>
<evidence type="ECO:0000313" key="6">
    <source>
        <dbReference type="Proteomes" id="UP001589710"/>
    </source>
</evidence>
<name>A0ABV5R305_9ACTN</name>
<dbReference type="Pfam" id="PF00196">
    <property type="entry name" value="GerE"/>
    <property type="match status" value="1"/>
</dbReference>
<dbReference type="EMBL" id="JBHMCG010000018">
    <property type="protein sequence ID" value="MFB9571731.1"/>
    <property type="molecule type" value="Genomic_DNA"/>
</dbReference>
<comment type="caution">
    <text evidence="5">The sequence shown here is derived from an EMBL/GenBank/DDBJ whole genome shotgun (WGS) entry which is preliminary data.</text>
</comment>
<dbReference type="CDD" id="cd06170">
    <property type="entry name" value="LuxR_C_like"/>
    <property type="match status" value="1"/>
</dbReference>